<comment type="caution">
    <text evidence="3">Lacks conserved residue(s) required for the propagation of feature annotation.</text>
</comment>
<reference evidence="4" key="1">
    <citation type="journal article" date="2021" name="PeerJ">
        <title>Extensive microbial diversity within the chicken gut microbiome revealed by metagenomics and culture.</title>
        <authorList>
            <person name="Gilroy R."/>
            <person name="Ravi A."/>
            <person name="Getino M."/>
            <person name="Pursley I."/>
            <person name="Horton D.L."/>
            <person name="Alikhan N.F."/>
            <person name="Baker D."/>
            <person name="Gharbi K."/>
            <person name="Hall N."/>
            <person name="Watson M."/>
            <person name="Adriaenssens E.M."/>
            <person name="Foster-Nyarko E."/>
            <person name="Jarju S."/>
            <person name="Secka A."/>
            <person name="Antonio M."/>
            <person name="Oren A."/>
            <person name="Chaudhuri R.R."/>
            <person name="La Ragione R."/>
            <person name="Hildebrand F."/>
            <person name="Pallen M.J."/>
        </authorList>
    </citation>
    <scope>NUCLEOTIDE SEQUENCE</scope>
    <source>
        <strain evidence="4">CHK169-4300</strain>
    </source>
</reference>
<dbReference type="PANTHER" id="PTHR37825:SF1">
    <property type="entry name" value="TRNA(MET) CYTIDINE ACETATE LIGASE"/>
    <property type="match status" value="1"/>
</dbReference>
<evidence type="ECO:0000256" key="1">
    <source>
        <dbReference type="ARBA" id="ARBA00022598"/>
    </source>
</evidence>
<comment type="similarity">
    <text evidence="3">Belongs to the TmcAL family.</text>
</comment>
<proteinExistence type="inferred from homology"/>
<feature type="binding site" evidence="3">
    <location>
        <begin position="11"/>
        <end position="24"/>
    </location>
    <ligand>
        <name>ATP</name>
        <dbReference type="ChEBI" id="CHEBI:30616"/>
    </ligand>
</feature>
<reference evidence="4" key="2">
    <citation type="submission" date="2021-04" db="EMBL/GenBank/DDBJ databases">
        <authorList>
            <person name="Gilroy R."/>
        </authorList>
    </citation>
    <scope>NUCLEOTIDE SEQUENCE</scope>
    <source>
        <strain evidence="4">CHK169-4300</strain>
    </source>
</reference>
<feature type="binding site" evidence="3">
    <location>
        <position position="165"/>
    </location>
    <ligand>
        <name>ATP</name>
        <dbReference type="ChEBI" id="CHEBI:30616"/>
    </ligand>
</feature>
<sequence length="398" mass="45689">MRSSMKACGIVTEYNPFHNGHAYQIEQIRKNLPVDVVISVMSGNFLQRGEPAIVDKWTRTKMALAAGVDLVVELPVSSSTQSADFFAKGAIQILGDLKIDYLSFGVEEGLGKDFLNAAHWMVENESLISQKMSKFESVNVPYAKQMEELLNQLAPSFPLSLNSPNNQLGFAYAKEIVRQGLAEQVELFPIQRKAVRYDDPTLHEKISIASATAIRQAMLEGRQIEAYIPSESYGYLLEKMDQSVTWDDYFPYLKYQLFLQSESSLRNIYQMTEGLEYRLKQNIKDASSMEEFLEGIKTKRYTRTRLQRLLTYVLLQFSIEEVEKALAERPSIRLLGFNKIGQRYLNENRDQIQSPFISNINQETKDQLRMDILAGEIYTLGNKKIKKQDFTRHPIKFD</sequence>
<evidence type="ECO:0000256" key="3">
    <source>
        <dbReference type="HAMAP-Rule" id="MF_01539"/>
    </source>
</evidence>
<dbReference type="Gene3D" id="3.40.50.620">
    <property type="entry name" value="HUPs"/>
    <property type="match status" value="1"/>
</dbReference>
<gene>
    <name evidence="3" type="primary">tmcAL</name>
    <name evidence="4" type="ORF">H9808_00620</name>
</gene>
<evidence type="ECO:0000313" key="5">
    <source>
        <dbReference type="Proteomes" id="UP000824106"/>
    </source>
</evidence>
<dbReference type="Pfam" id="PF05636">
    <property type="entry name" value="HIGH_NTase1"/>
    <property type="match status" value="1"/>
</dbReference>
<evidence type="ECO:0000313" key="4">
    <source>
        <dbReference type="EMBL" id="HIZ70272.1"/>
    </source>
</evidence>
<dbReference type="InterPro" id="IPR008513">
    <property type="entry name" value="tRNA(Met)_cyd_acetate_ligase"/>
</dbReference>
<dbReference type="EMBL" id="DXAZ01000008">
    <property type="protein sequence ID" value="HIZ70272.1"/>
    <property type="molecule type" value="Genomic_DNA"/>
</dbReference>
<keyword evidence="3" id="KW-0547">Nucleotide-binding</keyword>
<dbReference type="GO" id="GO:0006400">
    <property type="term" value="P:tRNA modification"/>
    <property type="evidence" value="ECO:0007669"/>
    <property type="project" value="UniProtKB-UniRule"/>
</dbReference>
<name>A0A9D2G136_9LACT</name>
<dbReference type="HAMAP" id="MF_01539">
    <property type="entry name" value="TmcAL"/>
    <property type="match status" value="1"/>
</dbReference>
<keyword evidence="2 3" id="KW-0819">tRNA processing</keyword>
<dbReference type="InterPro" id="IPR014729">
    <property type="entry name" value="Rossmann-like_a/b/a_fold"/>
</dbReference>
<evidence type="ECO:0000256" key="2">
    <source>
        <dbReference type="ARBA" id="ARBA00022694"/>
    </source>
</evidence>
<dbReference type="NCBIfam" id="NF010191">
    <property type="entry name" value="PRK13670.1"/>
    <property type="match status" value="1"/>
</dbReference>
<comment type="catalytic activity">
    <reaction evidence="3">
        <text>cytidine(34) in elongator tRNA(Met) + acetate + ATP = N(4)-acetylcytidine(34) in elongator tRNA(Met) + AMP + diphosphate</text>
        <dbReference type="Rhea" id="RHEA:58144"/>
        <dbReference type="Rhea" id="RHEA-COMP:10693"/>
        <dbReference type="Rhea" id="RHEA-COMP:10694"/>
        <dbReference type="ChEBI" id="CHEBI:30089"/>
        <dbReference type="ChEBI" id="CHEBI:30616"/>
        <dbReference type="ChEBI" id="CHEBI:33019"/>
        <dbReference type="ChEBI" id="CHEBI:74900"/>
        <dbReference type="ChEBI" id="CHEBI:82748"/>
        <dbReference type="ChEBI" id="CHEBI:456215"/>
    </reaction>
</comment>
<keyword evidence="3" id="KW-0820">tRNA-binding</keyword>
<dbReference type="GO" id="GO:0005524">
    <property type="term" value="F:ATP binding"/>
    <property type="evidence" value="ECO:0007669"/>
    <property type="project" value="UniProtKB-KW"/>
</dbReference>
<feature type="binding site" evidence="3">
    <location>
        <position position="192"/>
    </location>
    <ligand>
        <name>ATP</name>
        <dbReference type="ChEBI" id="CHEBI:30616"/>
    </ligand>
</feature>
<dbReference type="SUPFAM" id="SSF52374">
    <property type="entry name" value="Nucleotidylyl transferase"/>
    <property type="match status" value="1"/>
</dbReference>
<dbReference type="PANTHER" id="PTHR37825">
    <property type="entry name" value="TRNA(MET) CYTIDINE ACETATE LIGASE"/>
    <property type="match status" value="1"/>
</dbReference>
<dbReference type="EC" id="6.3.4.-" evidence="3"/>
<dbReference type="GO" id="GO:0000049">
    <property type="term" value="F:tRNA binding"/>
    <property type="evidence" value="ECO:0007669"/>
    <property type="project" value="UniProtKB-KW"/>
</dbReference>
<dbReference type="AlphaFoldDB" id="A0A9D2G136"/>
<keyword evidence="3" id="KW-0963">Cytoplasm</keyword>
<comment type="function">
    <text evidence="3">Catalyzes the formation of N(4)-acetylcytidine (ac(4)C) at the wobble position of elongator tRNA(Met), using acetate and ATP as substrates. First activates an acetate ion to form acetyladenylate (Ac-AMP) and then transfers the acetyl group to tRNA to form ac(4)C34.</text>
</comment>
<comment type="subcellular location">
    <subcellularLocation>
        <location evidence="3">Cytoplasm</location>
    </subcellularLocation>
</comment>
<dbReference type="GO" id="GO:0016879">
    <property type="term" value="F:ligase activity, forming carbon-nitrogen bonds"/>
    <property type="evidence" value="ECO:0007669"/>
    <property type="project" value="UniProtKB-UniRule"/>
</dbReference>
<keyword evidence="3" id="KW-0694">RNA-binding</keyword>
<dbReference type="Proteomes" id="UP000824106">
    <property type="component" value="Unassembled WGS sequence"/>
</dbReference>
<keyword evidence="3" id="KW-0067">ATP-binding</keyword>
<protein>
    <recommendedName>
        <fullName evidence="3">tRNA(Met) cytidine acetate ligase</fullName>
        <ecNumber evidence="3">6.3.4.-</ecNumber>
    </recommendedName>
</protein>
<accession>A0A9D2G136</accession>
<feature type="binding site" evidence="3">
    <location>
        <position position="105"/>
    </location>
    <ligand>
        <name>ATP</name>
        <dbReference type="ChEBI" id="CHEBI:30616"/>
    </ligand>
</feature>
<organism evidence="4 5">
    <name type="scientific">Candidatus Atopostipes pullistercoris</name>
    <dbReference type="NCBI Taxonomy" id="2838467"/>
    <lineage>
        <taxon>Bacteria</taxon>
        <taxon>Bacillati</taxon>
        <taxon>Bacillota</taxon>
        <taxon>Bacilli</taxon>
        <taxon>Lactobacillales</taxon>
        <taxon>Carnobacteriaceae</taxon>
        <taxon>Atopostipes</taxon>
    </lineage>
</organism>
<dbReference type="GO" id="GO:0005737">
    <property type="term" value="C:cytoplasm"/>
    <property type="evidence" value="ECO:0007669"/>
    <property type="project" value="UniProtKB-SubCell"/>
</dbReference>
<keyword evidence="1 3" id="KW-0436">Ligase</keyword>
<comment type="caution">
    <text evidence="4">The sequence shown here is derived from an EMBL/GenBank/DDBJ whole genome shotgun (WGS) entry which is preliminary data.</text>
</comment>